<dbReference type="EMBL" id="CP074371">
    <property type="protein sequence ID" value="QVI19511.1"/>
    <property type="molecule type" value="Genomic_DNA"/>
</dbReference>
<keyword evidence="2" id="KW-0472">Membrane</keyword>
<sequence length="244" mass="25637">MPHNTTTDSRTHGNSEWGWLESSIPTALPAQPSAPTNPARETNSEWGWLPDDLDAAATRDESRVDFDERPVSRTARLRWVVPIVSILISISVIIFAVFALDGRTESTVSAPPTVTSSAPPTPALTGACTGLSATTVTAGPGGPASVTGVIAAFEYAYYQQRSADAALALVTPGAGLARDPLTAGIASIPAGTTHCVAITPIADATANVHLVELHPDHTRTDYLQVVNLRRTRAGLLIDNIQKQG</sequence>
<keyword evidence="2" id="KW-0812">Transmembrane</keyword>
<evidence type="ECO:0000256" key="2">
    <source>
        <dbReference type="SAM" id="Phobius"/>
    </source>
</evidence>
<organism evidence="4 5">
    <name type="scientific">Nocardia tengchongensis</name>
    <dbReference type="NCBI Taxonomy" id="2055889"/>
    <lineage>
        <taxon>Bacteria</taxon>
        <taxon>Bacillati</taxon>
        <taxon>Actinomycetota</taxon>
        <taxon>Actinomycetes</taxon>
        <taxon>Mycobacteriales</taxon>
        <taxon>Nocardiaceae</taxon>
        <taxon>Nocardia</taxon>
    </lineage>
</organism>
<accession>A0ABX8CHS1</accession>
<evidence type="ECO:0000313" key="4">
    <source>
        <dbReference type="EMBL" id="QVI19511.1"/>
    </source>
</evidence>
<keyword evidence="2" id="KW-1133">Transmembrane helix</keyword>
<protein>
    <recommendedName>
        <fullName evidence="3">DUF8176 domain-containing protein</fullName>
    </recommendedName>
</protein>
<feature type="region of interest" description="Disordered" evidence="1">
    <location>
        <begin position="1"/>
        <end position="49"/>
    </location>
</feature>
<dbReference type="Proteomes" id="UP000683310">
    <property type="component" value="Chromosome"/>
</dbReference>
<dbReference type="RefSeq" id="WP_213555543.1">
    <property type="nucleotide sequence ID" value="NZ_JBHZDI010000038.1"/>
</dbReference>
<evidence type="ECO:0000259" key="3">
    <source>
        <dbReference type="Pfam" id="PF26527"/>
    </source>
</evidence>
<reference evidence="4 5" key="1">
    <citation type="submission" date="2021-04" db="EMBL/GenBank/DDBJ databases">
        <title>Nocardia tengchongensis.</title>
        <authorList>
            <person name="Zhuang k."/>
            <person name="Ran Y."/>
            <person name="Li W."/>
        </authorList>
    </citation>
    <scope>NUCLEOTIDE SEQUENCE [LARGE SCALE GENOMIC DNA]</scope>
    <source>
        <strain evidence="4 5">CFH S0057</strain>
    </source>
</reference>
<gene>
    <name evidence="4" type="ORF">KHQ06_24435</name>
</gene>
<evidence type="ECO:0000256" key="1">
    <source>
        <dbReference type="SAM" id="MobiDB-lite"/>
    </source>
</evidence>
<feature type="domain" description="DUF8176" evidence="3">
    <location>
        <begin position="133"/>
        <end position="241"/>
    </location>
</feature>
<feature type="transmembrane region" description="Helical" evidence="2">
    <location>
        <begin position="79"/>
        <end position="100"/>
    </location>
</feature>
<dbReference type="Pfam" id="PF26527">
    <property type="entry name" value="DUF8176"/>
    <property type="match status" value="1"/>
</dbReference>
<name>A0ABX8CHS1_9NOCA</name>
<dbReference type="InterPro" id="IPR058489">
    <property type="entry name" value="DUF8176"/>
</dbReference>
<keyword evidence="5" id="KW-1185">Reference proteome</keyword>
<evidence type="ECO:0000313" key="5">
    <source>
        <dbReference type="Proteomes" id="UP000683310"/>
    </source>
</evidence>
<feature type="compositionally biased region" description="Polar residues" evidence="1">
    <location>
        <begin position="1"/>
        <end position="14"/>
    </location>
</feature>
<proteinExistence type="predicted"/>
<feature type="compositionally biased region" description="Polar residues" evidence="1">
    <location>
        <begin position="33"/>
        <end position="45"/>
    </location>
</feature>